<proteinExistence type="predicted"/>
<dbReference type="PROSITE" id="PS50819">
    <property type="entry name" value="INTEIN_ENDONUCLEASE"/>
    <property type="match status" value="1"/>
</dbReference>
<evidence type="ECO:0000313" key="3">
    <source>
        <dbReference type="Proteomes" id="UP000295075"/>
    </source>
</evidence>
<feature type="domain" description="DOD-type homing endonuclease" evidence="1">
    <location>
        <begin position="94"/>
        <end position="228"/>
    </location>
</feature>
<sequence length="370" mass="40940">MAVERIARRLVLTTRGGHKRETNDDETVFASLGDRPGEVVASSLRVGDFLGIRYAGYNWPTQPASLPELPYRKRYGSEKAVVLPAAMTAELAFLLGAYASEGHTNRANWSVTVTNSVPHVLKRVQAAWSSCFDLTSRLTQRADRCADVVASSKRLVEFLELLGCGSRASNKTIPEVVMTSTREHVLAYLQGLALDGYTSNTGAGKWAICLESRRAINSLQELLTRLGIVNAQIDKLNRKVGKTYPELYAAGPWGQELCRLVPFLEPDKAARASKFVERVYTGMSAADVIPGISGRELYQLIPRGRSGRNGRGTGRQQFAYLMDARTRHVSRASVVRLREVNGVELPEWLESVLDESVHFAPLISIETRDY</sequence>
<dbReference type="Gene3D" id="3.10.28.10">
    <property type="entry name" value="Homing endonucleases"/>
    <property type="match status" value="1"/>
</dbReference>
<evidence type="ECO:0000313" key="2">
    <source>
        <dbReference type="EMBL" id="TDC30321.1"/>
    </source>
</evidence>
<evidence type="ECO:0000259" key="1">
    <source>
        <dbReference type="PROSITE" id="PS50819"/>
    </source>
</evidence>
<dbReference type="GO" id="GO:0004519">
    <property type="term" value="F:endonuclease activity"/>
    <property type="evidence" value="ECO:0007669"/>
    <property type="project" value="InterPro"/>
</dbReference>
<dbReference type="SUPFAM" id="SSF55608">
    <property type="entry name" value="Homing endonucleases"/>
    <property type="match status" value="1"/>
</dbReference>
<dbReference type="InterPro" id="IPR027434">
    <property type="entry name" value="Homing_endonucl"/>
</dbReference>
<dbReference type="AlphaFoldDB" id="A0A4R4Q583"/>
<reference evidence="2 3" key="1">
    <citation type="submission" date="2019-03" db="EMBL/GenBank/DDBJ databases">
        <title>Draft genome sequences of novel Actinobacteria.</title>
        <authorList>
            <person name="Sahin N."/>
            <person name="Ay H."/>
            <person name="Saygin H."/>
        </authorList>
    </citation>
    <scope>NUCLEOTIDE SEQUENCE [LARGE SCALE GENOMIC DNA]</scope>
    <source>
        <strain evidence="2 3">JCM 30547</strain>
    </source>
</reference>
<dbReference type="Pfam" id="PF14528">
    <property type="entry name" value="LAGLIDADG_3"/>
    <property type="match status" value="1"/>
</dbReference>
<dbReference type="Proteomes" id="UP000295075">
    <property type="component" value="Unassembled WGS sequence"/>
</dbReference>
<dbReference type="InterPro" id="IPR004042">
    <property type="entry name" value="Intein_endonuc_central"/>
</dbReference>
<dbReference type="EMBL" id="SMKA01000047">
    <property type="protein sequence ID" value="TDC30321.1"/>
    <property type="molecule type" value="Genomic_DNA"/>
</dbReference>
<dbReference type="InterPro" id="IPR004860">
    <property type="entry name" value="LAGLIDADG_dom"/>
</dbReference>
<keyword evidence="3" id="KW-1185">Reference proteome</keyword>
<gene>
    <name evidence="2" type="ORF">E1261_13550</name>
</gene>
<dbReference type="OrthoDB" id="3803971at2"/>
<accession>A0A4R4Q583</accession>
<dbReference type="RefSeq" id="WP_132406449.1">
    <property type="nucleotide sequence ID" value="NZ_SMKA01000047.1"/>
</dbReference>
<comment type="caution">
    <text evidence="2">The sequence shown here is derived from an EMBL/GenBank/DDBJ whole genome shotgun (WGS) entry which is preliminary data.</text>
</comment>
<protein>
    <recommendedName>
        <fullName evidence="1">DOD-type homing endonuclease domain-containing protein</fullName>
    </recommendedName>
</protein>
<organism evidence="2 3">
    <name type="scientific">Kribbella albertanoniae</name>
    <dbReference type="NCBI Taxonomy" id="1266829"/>
    <lineage>
        <taxon>Bacteria</taxon>
        <taxon>Bacillati</taxon>
        <taxon>Actinomycetota</taxon>
        <taxon>Actinomycetes</taxon>
        <taxon>Propionibacteriales</taxon>
        <taxon>Kribbellaceae</taxon>
        <taxon>Kribbella</taxon>
    </lineage>
</organism>
<name>A0A4R4Q583_9ACTN</name>